<dbReference type="EMBL" id="AUPL01002122">
    <property type="protein sequence ID" value="ESL10149.1"/>
    <property type="molecule type" value="Genomic_DNA"/>
</dbReference>
<accession>A0A061J5K6</accession>
<comment type="catalytic activity">
    <reaction evidence="7">
        <text>L-cysteinyl-[protein] + hexadecanoyl-CoA = S-hexadecanoyl-L-cysteinyl-[protein] + CoA</text>
        <dbReference type="Rhea" id="RHEA:36683"/>
        <dbReference type="Rhea" id="RHEA-COMP:10131"/>
        <dbReference type="Rhea" id="RHEA-COMP:11032"/>
        <dbReference type="ChEBI" id="CHEBI:29950"/>
        <dbReference type="ChEBI" id="CHEBI:57287"/>
        <dbReference type="ChEBI" id="CHEBI:57379"/>
        <dbReference type="ChEBI" id="CHEBI:74151"/>
        <dbReference type="EC" id="2.3.1.225"/>
    </reaction>
</comment>
<dbReference type="InterPro" id="IPR039859">
    <property type="entry name" value="PFA4/ZDH16/20/ERF2-like"/>
</dbReference>
<feature type="domain" description="Palmitoyltransferase DHHC" evidence="8">
    <location>
        <begin position="119"/>
        <end position="240"/>
    </location>
</feature>
<evidence type="ECO:0000313" key="9">
    <source>
        <dbReference type="EMBL" id="ESL10149.1"/>
    </source>
</evidence>
<keyword evidence="3 7" id="KW-0812">Transmembrane</keyword>
<proteinExistence type="inferred from homology"/>
<evidence type="ECO:0000256" key="7">
    <source>
        <dbReference type="RuleBase" id="RU079119"/>
    </source>
</evidence>
<feature type="transmembrane region" description="Helical" evidence="7">
    <location>
        <begin position="165"/>
        <end position="186"/>
    </location>
</feature>
<feature type="transmembrane region" description="Helical" evidence="7">
    <location>
        <begin position="12"/>
        <end position="35"/>
    </location>
</feature>
<evidence type="ECO:0000256" key="4">
    <source>
        <dbReference type="ARBA" id="ARBA00022989"/>
    </source>
</evidence>
<comment type="similarity">
    <text evidence="7">Belongs to the DHHC palmitoyltransferase family.</text>
</comment>
<evidence type="ECO:0000256" key="3">
    <source>
        <dbReference type="ARBA" id="ARBA00022692"/>
    </source>
</evidence>
<gene>
    <name evidence="9" type="ORF">TRSC58_02122</name>
</gene>
<comment type="subcellular location">
    <subcellularLocation>
        <location evidence="1">Membrane</location>
        <topology evidence="1">Multi-pass membrane protein</topology>
    </subcellularLocation>
</comment>
<dbReference type="Pfam" id="PF01529">
    <property type="entry name" value="DHHC"/>
    <property type="match status" value="1"/>
</dbReference>
<dbReference type="EC" id="2.3.1.225" evidence="7"/>
<evidence type="ECO:0000256" key="5">
    <source>
        <dbReference type="ARBA" id="ARBA00023136"/>
    </source>
</evidence>
<evidence type="ECO:0000256" key="1">
    <source>
        <dbReference type="ARBA" id="ARBA00004141"/>
    </source>
</evidence>
<protein>
    <recommendedName>
        <fullName evidence="7">Palmitoyltransferase</fullName>
        <ecNumber evidence="7">2.3.1.225</ecNumber>
    </recommendedName>
</protein>
<keyword evidence="5 7" id="KW-0472">Membrane</keyword>
<organism evidence="9 10">
    <name type="scientific">Trypanosoma rangeli SC58</name>
    <dbReference type="NCBI Taxonomy" id="429131"/>
    <lineage>
        <taxon>Eukaryota</taxon>
        <taxon>Discoba</taxon>
        <taxon>Euglenozoa</taxon>
        <taxon>Kinetoplastea</taxon>
        <taxon>Metakinetoplastina</taxon>
        <taxon>Trypanosomatida</taxon>
        <taxon>Trypanosomatidae</taxon>
        <taxon>Trypanosoma</taxon>
        <taxon>Herpetosoma</taxon>
    </lineage>
</organism>
<evidence type="ECO:0000256" key="2">
    <source>
        <dbReference type="ARBA" id="ARBA00022679"/>
    </source>
</evidence>
<evidence type="ECO:0000259" key="8">
    <source>
        <dbReference type="Pfam" id="PF01529"/>
    </source>
</evidence>
<dbReference type="PANTHER" id="PTHR12246">
    <property type="entry name" value="PALMITOYLTRANSFERASE ZDHHC16"/>
    <property type="match status" value="1"/>
</dbReference>
<evidence type="ECO:0000313" key="10">
    <source>
        <dbReference type="Proteomes" id="UP000031737"/>
    </source>
</evidence>
<dbReference type="AlphaFoldDB" id="A0A061J5K6"/>
<dbReference type="OrthoDB" id="9909019at2759"/>
<dbReference type="VEuPathDB" id="TriTrypDB:TRSC58_02122"/>
<keyword evidence="10" id="KW-1185">Reference proteome</keyword>
<reference evidence="9 10" key="1">
    <citation type="submission" date="2013-07" db="EMBL/GenBank/DDBJ databases">
        <authorList>
            <person name="Stoco P.H."/>
            <person name="Wagner G."/>
            <person name="Gerber A."/>
            <person name="Zaha A."/>
            <person name="Thompson C."/>
            <person name="Bartholomeu D.C."/>
            <person name="Luckemeyer D.D."/>
            <person name="Bahia D."/>
            <person name="Loreto E."/>
            <person name="Prestes E.B."/>
            <person name="Lima F.M."/>
            <person name="Rodrigues-Luiz G."/>
            <person name="Vallejo G.A."/>
            <person name="Filho J.F."/>
            <person name="Monteiro K.M."/>
            <person name="Tyler K.M."/>
            <person name="de Almeida L.G."/>
            <person name="Ortiz M.F."/>
            <person name="Siervo M.A."/>
            <person name="de Moraes M.H."/>
            <person name="Cunha O.L."/>
            <person name="Mendonca-Neto R."/>
            <person name="Silva R."/>
            <person name="Teixeira S.M."/>
            <person name="Murta S.M."/>
            <person name="Sincero T.C."/>
            <person name="Mendes T.A."/>
            <person name="Urmenyi T.P."/>
            <person name="Silva V.G."/>
            <person name="da Rocha W.D."/>
            <person name="Andersson B."/>
            <person name="Romanha A.J."/>
            <person name="Steindel M."/>
            <person name="de Vasconcelos A.T."/>
            <person name="Grisard E.C."/>
        </authorList>
    </citation>
    <scope>NUCLEOTIDE SEQUENCE [LARGE SCALE GENOMIC DNA]</scope>
    <source>
        <strain evidence="9 10">SC58</strain>
    </source>
</reference>
<dbReference type="PROSITE" id="PS50216">
    <property type="entry name" value="DHHC"/>
    <property type="match status" value="1"/>
</dbReference>
<comment type="domain">
    <text evidence="7">The DHHC domain is required for palmitoyltransferase activity.</text>
</comment>
<name>A0A061J5K6_TRYRA</name>
<dbReference type="InterPro" id="IPR001594">
    <property type="entry name" value="Palmitoyltrfase_DHHC"/>
</dbReference>
<dbReference type="GO" id="GO:0016020">
    <property type="term" value="C:membrane"/>
    <property type="evidence" value="ECO:0007669"/>
    <property type="project" value="UniProtKB-SubCell"/>
</dbReference>
<keyword evidence="4 7" id="KW-1133">Transmembrane helix</keyword>
<evidence type="ECO:0000256" key="6">
    <source>
        <dbReference type="ARBA" id="ARBA00023315"/>
    </source>
</evidence>
<keyword evidence="6 7" id="KW-0012">Acyltransferase</keyword>
<sequence length="292" mass="33988">MYTAHRPSGLCGWCSFFCRCIPPVLAVGLILANVIPYYVLFLPRLHNTYMKGGVSWIYCAYCHLVMLVSEVLVFLNFFLAIGTSPGYVERVPWANMPVFKGRVNSDNMNEVRRVGIDGKLRYCCKCEIYKPDTAHHCRTCRRCVYHMDHHCPWINNCVGRDNAKFFMLFLAYIPLGGLHIGATTAYSCMYHFDVYQSSELFSTSALIFSAIFSLVMGISFFFFAAHFLWMMLRGETTVGNIVYRRAGDERYLKEERERYRKDIFGEDRRWWRLICPFRVARPARRDSLQGLP</sequence>
<feature type="transmembrane region" description="Helical" evidence="7">
    <location>
        <begin position="55"/>
        <end position="81"/>
    </location>
</feature>
<keyword evidence="2 7" id="KW-0808">Transferase</keyword>
<dbReference type="Proteomes" id="UP000031737">
    <property type="component" value="Unassembled WGS sequence"/>
</dbReference>
<comment type="caution">
    <text evidence="9">The sequence shown here is derived from an EMBL/GenBank/DDBJ whole genome shotgun (WGS) entry which is preliminary data.</text>
</comment>
<dbReference type="GO" id="GO:0019706">
    <property type="term" value="F:protein-cysteine S-palmitoyltransferase activity"/>
    <property type="evidence" value="ECO:0007669"/>
    <property type="project" value="UniProtKB-EC"/>
</dbReference>
<feature type="transmembrane region" description="Helical" evidence="7">
    <location>
        <begin position="206"/>
        <end position="229"/>
    </location>
</feature>